<dbReference type="PANTHER" id="PTHR33232">
    <property type="entry name" value="PROTEIN SIEVE ELEMENT OCCLUSION B-LIKE"/>
    <property type="match status" value="1"/>
</dbReference>
<name>A0AAP0WS87_LIQFO</name>
<reference evidence="3 4" key="1">
    <citation type="journal article" date="2024" name="Plant J.">
        <title>Genome sequences and population genomics reveal climatic adaptation and genomic divergence between two closely related sweetgum species.</title>
        <authorList>
            <person name="Xu W.Q."/>
            <person name="Ren C.Q."/>
            <person name="Zhang X.Y."/>
            <person name="Comes H.P."/>
            <person name="Liu X.H."/>
            <person name="Li Y.G."/>
            <person name="Kettle C.J."/>
            <person name="Jalonen R."/>
            <person name="Gaisberger H."/>
            <person name="Ma Y.Z."/>
            <person name="Qiu Y.X."/>
        </authorList>
    </citation>
    <scope>NUCLEOTIDE SEQUENCE [LARGE SCALE GENOMIC DNA]</scope>
    <source>
        <strain evidence="3">Hangzhou</strain>
    </source>
</reference>
<dbReference type="Pfam" id="PF14576">
    <property type="entry name" value="SEO_N"/>
    <property type="match status" value="1"/>
</dbReference>
<dbReference type="AlphaFoldDB" id="A0AAP0WS87"/>
<comment type="caution">
    <text evidence="3">The sequence shown here is derived from an EMBL/GenBank/DDBJ whole genome shotgun (WGS) entry which is preliminary data.</text>
</comment>
<feature type="domain" description="Sieve element occlusion C-terminal" evidence="2">
    <location>
        <begin position="442"/>
        <end position="665"/>
    </location>
</feature>
<evidence type="ECO:0008006" key="5">
    <source>
        <dbReference type="Google" id="ProtNLM"/>
    </source>
</evidence>
<protein>
    <recommendedName>
        <fullName evidence="5">Protein SIEVE ELEMENT OCCLUSION C</fullName>
    </recommendedName>
</protein>
<evidence type="ECO:0000259" key="1">
    <source>
        <dbReference type="Pfam" id="PF14576"/>
    </source>
</evidence>
<dbReference type="Pfam" id="PF14577">
    <property type="entry name" value="SEO_C"/>
    <property type="match status" value="1"/>
</dbReference>
<dbReference type="InterPro" id="IPR039299">
    <property type="entry name" value="SEOA"/>
</dbReference>
<dbReference type="InterPro" id="IPR027942">
    <property type="entry name" value="SEO_N"/>
</dbReference>
<organism evidence="3 4">
    <name type="scientific">Liquidambar formosana</name>
    <name type="common">Formosan gum</name>
    <dbReference type="NCBI Taxonomy" id="63359"/>
    <lineage>
        <taxon>Eukaryota</taxon>
        <taxon>Viridiplantae</taxon>
        <taxon>Streptophyta</taxon>
        <taxon>Embryophyta</taxon>
        <taxon>Tracheophyta</taxon>
        <taxon>Spermatophyta</taxon>
        <taxon>Magnoliopsida</taxon>
        <taxon>eudicotyledons</taxon>
        <taxon>Gunneridae</taxon>
        <taxon>Pentapetalae</taxon>
        <taxon>Saxifragales</taxon>
        <taxon>Altingiaceae</taxon>
        <taxon>Liquidambar</taxon>
    </lineage>
</organism>
<accession>A0AAP0WS87</accession>
<evidence type="ECO:0000259" key="2">
    <source>
        <dbReference type="Pfam" id="PF14577"/>
    </source>
</evidence>
<dbReference type="Gene3D" id="3.40.30.10">
    <property type="entry name" value="Glutaredoxin"/>
    <property type="match status" value="1"/>
</dbReference>
<feature type="domain" description="Sieve element occlusion N-terminal" evidence="1">
    <location>
        <begin position="18"/>
        <end position="283"/>
    </location>
</feature>
<dbReference type="Proteomes" id="UP001415857">
    <property type="component" value="Unassembled WGS sequence"/>
</dbReference>
<evidence type="ECO:0000313" key="3">
    <source>
        <dbReference type="EMBL" id="KAK9277717.1"/>
    </source>
</evidence>
<evidence type="ECO:0000313" key="4">
    <source>
        <dbReference type="Proteomes" id="UP001415857"/>
    </source>
</evidence>
<dbReference type="EMBL" id="JBBPBK010000010">
    <property type="protein sequence ID" value="KAK9277717.1"/>
    <property type="molecule type" value="Genomic_DNA"/>
</dbReference>
<gene>
    <name evidence="3" type="ORF">L1049_007264</name>
</gene>
<dbReference type="PANTHER" id="PTHR33232:SF11">
    <property type="entry name" value="PROTEIN SIEVE ELEMENT OCCLUSION C"/>
    <property type="match status" value="1"/>
</dbReference>
<keyword evidence="4" id="KW-1185">Reference proteome</keyword>
<dbReference type="InterPro" id="IPR027944">
    <property type="entry name" value="SEO_C"/>
</dbReference>
<dbReference type="GO" id="GO:0010088">
    <property type="term" value="P:phloem development"/>
    <property type="evidence" value="ECO:0007669"/>
    <property type="project" value="InterPro"/>
</dbReference>
<proteinExistence type="predicted"/>
<sequence>MNLLGSERFLQRPSSSLEDVLTKKLLLSHDPDGRHLDSDLLLRVMENIMCHATSSAGLTTPPLDHMASDLHLDTIAKNNICDIEVVGSQEPLGYTIYKISSVILCKSSGEGDLHARTMALFDLLGNYRWDAKVALVLAAFATSYGEFCLIMQLFPHNPLAVSVAILKQLPSDLSTLKPWVKALRLLVKAMVDVTRCIVKFESLPVQHVELDFDARAVTKSQIYVASYWVIRSSLTCASQITAMKHEQEFKFNNNCNMGALKFKTKMHQKLLHIFKECHEDNQEVLQILFALKDDFPLKDCTSQVKLGVSELKDKVVILLVSKPELLPMEALFLLVQQIYDHPHRKKLEESYRIVWVPIPSSNAWTELEEESFSFLSNSLPWYSIRQPRLLDSSVVNYIRQVWNFKDEPLMVVVDSQGMVTNENAIDMVLIWGARAYPFSALKEKELWEEEKWTIQLMIDEIDPLLTSWIEEGRNLCIYGGDNQTWIREFSAKMKEITRAAGVQLEMVYVGKRNPSEQVKNILDSIDEEKLSRSLSFTKMHFFWIRLESMRRSKLRQGKMADTDRILQELAALLDFDDHEEGWAVMGTGSSTDTIKLQGINDLSVWGENVAKLGFSGALRIAHERPPLHAGPCGHSHVVPYVEGLLEGTVFCDKCERPMEKFVVYQ</sequence>